<sequence>MKIAFIVGTFPTLSETFILNQITGLVDRGHEVDIYADRSGDLSKVHEDVLNYRLLDQTYYLPEIPANLLWRAIKGVGRSISCLTQAPRATLKSLNFLKYGKQALSLWLLYTLIPNFEKDYDIVHCQFGTVSFRGMAFRAMNSPQAKLITIFRGHDISNFVQEQGEDIYDPLFKNGDYFLANCEFFKRRVVELGCRPGKIRVHGSGLDYSRFPLQVRQFPQDGVVRVATTGRLVEKKGIEYGIRAVAQVLKHYPNLEYVIIGEGPLRSQFEQLIQSLGAEGSIQLVGQKSQAELIALLETSHLFIAPSVTAADGNQDAPVNVLKEAMAMGLPVISTLHGGIPELVEEGVSGYLVSERDAGAITARLVELIEHPERWPEMGRAGRAFIEKNYDLNRLNDALVSLYESLLQSDPPASQPEASLSLSPFS</sequence>
<dbReference type="EMBL" id="JADEXG010000039">
    <property type="protein sequence ID" value="MBE9078741.1"/>
    <property type="molecule type" value="Genomic_DNA"/>
</dbReference>
<feature type="domain" description="Glycosyltransferase subfamily 4-like N-terminal" evidence="5">
    <location>
        <begin position="15"/>
        <end position="209"/>
    </location>
</feature>
<dbReference type="PANTHER" id="PTHR12526">
    <property type="entry name" value="GLYCOSYLTRANSFERASE"/>
    <property type="match status" value="1"/>
</dbReference>
<dbReference type="SUPFAM" id="SSF53756">
    <property type="entry name" value="UDP-Glycosyltransferase/glycogen phosphorylase"/>
    <property type="match status" value="1"/>
</dbReference>
<dbReference type="InterPro" id="IPR001296">
    <property type="entry name" value="Glyco_trans_1"/>
</dbReference>
<evidence type="ECO:0000313" key="7">
    <source>
        <dbReference type="Proteomes" id="UP000636505"/>
    </source>
</evidence>
<dbReference type="PANTHER" id="PTHR12526:SF640">
    <property type="entry name" value="COLANIC ACID BIOSYNTHESIS GLYCOSYLTRANSFERASE WCAL-RELATED"/>
    <property type="match status" value="1"/>
</dbReference>
<dbReference type="Proteomes" id="UP000636505">
    <property type="component" value="Unassembled WGS sequence"/>
</dbReference>
<comment type="caution">
    <text evidence="6">The sequence shown here is derived from an EMBL/GenBank/DDBJ whole genome shotgun (WGS) entry which is preliminary data.</text>
</comment>
<dbReference type="RefSeq" id="WP_193908900.1">
    <property type="nucleotide sequence ID" value="NZ_JADEXG010000039.1"/>
</dbReference>
<reference evidence="6" key="1">
    <citation type="submission" date="2020-10" db="EMBL/GenBank/DDBJ databases">
        <authorList>
            <person name="Castelo-Branco R."/>
            <person name="Eusebio N."/>
            <person name="Adriana R."/>
            <person name="Vieira A."/>
            <person name="Brugerolle De Fraissinette N."/>
            <person name="Rezende De Castro R."/>
            <person name="Schneider M.P."/>
            <person name="Vasconcelos V."/>
            <person name="Leao P.N."/>
        </authorList>
    </citation>
    <scope>NUCLEOTIDE SEQUENCE</scope>
    <source>
        <strain evidence="6">LEGE 07310</strain>
    </source>
</reference>
<accession>A0A8J7DMH1</accession>
<comment type="similarity">
    <text evidence="1">Belongs to the glycosyltransferase group 1 family. Glycosyltransferase 4 subfamily.</text>
</comment>
<evidence type="ECO:0000256" key="1">
    <source>
        <dbReference type="ARBA" id="ARBA00009481"/>
    </source>
</evidence>
<organism evidence="6 7">
    <name type="scientific">Vasconcelosia minhoensis LEGE 07310</name>
    <dbReference type="NCBI Taxonomy" id="915328"/>
    <lineage>
        <taxon>Bacteria</taxon>
        <taxon>Bacillati</taxon>
        <taxon>Cyanobacteriota</taxon>
        <taxon>Cyanophyceae</taxon>
        <taxon>Nodosilineales</taxon>
        <taxon>Cymatolegaceae</taxon>
        <taxon>Vasconcelosia</taxon>
        <taxon>Vasconcelosia minhoensis</taxon>
    </lineage>
</organism>
<dbReference type="Pfam" id="PF13439">
    <property type="entry name" value="Glyco_transf_4"/>
    <property type="match status" value="1"/>
</dbReference>
<proteinExistence type="inferred from homology"/>
<protein>
    <submittedName>
        <fullName evidence="6">Glycosyltransferase</fullName>
    </submittedName>
</protein>
<evidence type="ECO:0000259" key="5">
    <source>
        <dbReference type="Pfam" id="PF13439"/>
    </source>
</evidence>
<dbReference type="Gene3D" id="3.40.50.2000">
    <property type="entry name" value="Glycogen Phosphorylase B"/>
    <property type="match status" value="2"/>
</dbReference>
<dbReference type="AlphaFoldDB" id="A0A8J7DMH1"/>
<dbReference type="InterPro" id="IPR028098">
    <property type="entry name" value="Glyco_trans_4-like_N"/>
</dbReference>
<keyword evidence="3" id="KW-0808">Transferase</keyword>
<feature type="domain" description="Glycosyl transferase family 1" evidence="4">
    <location>
        <begin position="226"/>
        <end position="383"/>
    </location>
</feature>
<evidence type="ECO:0000256" key="2">
    <source>
        <dbReference type="ARBA" id="ARBA00022676"/>
    </source>
</evidence>
<keyword evidence="2" id="KW-0328">Glycosyltransferase</keyword>
<dbReference type="Pfam" id="PF00534">
    <property type="entry name" value="Glycos_transf_1"/>
    <property type="match status" value="1"/>
</dbReference>
<evidence type="ECO:0000259" key="4">
    <source>
        <dbReference type="Pfam" id="PF00534"/>
    </source>
</evidence>
<evidence type="ECO:0000313" key="6">
    <source>
        <dbReference type="EMBL" id="MBE9078741.1"/>
    </source>
</evidence>
<dbReference type="GO" id="GO:0016757">
    <property type="term" value="F:glycosyltransferase activity"/>
    <property type="evidence" value="ECO:0007669"/>
    <property type="project" value="UniProtKB-KW"/>
</dbReference>
<keyword evidence="7" id="KW-1185">Reference proteome</keyword>
<evidence type="ECO:0000256" key="3">
    <source>
        <dbReference type="ARBA" id="ARBA00022679"/>
    </source>
</evidence>
<name>A0A8J7DMH1_9CYAN</name>
<gene>
    <name evidence="6" type="ORF">IQ241_15800</name>
</gene>